<accession>A0ABD3CHM4</accession>
<evidence type="ECO:0000256" key="1">
    <source>
        <dbReference type="ARBA" id="ARBA00009995"/>
    </source>
</evidence>
<name>A0ABD3CHM4_9LAMI</name>
<protein>
    <recommendedName>
        <fullName evidence="5">Glycosyltransferase</fullName>
        <ecNumber evidence="5">2.4.1.-</ecNumber>
    </recommendedName>
</protein>
<evidence type="ECO:0000313" key="7">
    <source>
        <dbReference type="Proteomes" id="UP001632038"/>
    </source>
</evidence>
<sequence>MEHSHKPHAIMIPVPHQGHINPSINLALKLASKGFIITFVNLEFVHHMLSKTRHKDGDIFSEARESGLDIRYATISDCFPLEFDRVVNLVEFWEMMMKDFPARADEFVGNIIRSDPAHLLVVDTLYAWGATIAQKYNLVNVSIWTEPAVVFSLAYHSDLLGENGHFPCKDDIEKEISYIPGIKSINTKDLMPYLKESEVETMPYNLVLGAFKEANKADFVLHNTVHELESETLSALNKYQPNYAIGPINFFKNLPSNTVSNSLLSESDCSQWLDSKSPGSVLYVSFGSLVQTDKQVIEEIANGLLLSEVAFVWVLRAGLLGLTDTNVLPTGFEDVIKDKGLIVPWCDQIKVLSNPAVGGFVSHCGWNSILESIWYGVPMICYPVTYDQPTNRKLVVDDWMVGINLCDGKTVERNEVAEKIKRLMNESTSQKLRQNVVNVSASLRNAVEIDGSSERNFDRFIEDLKCRI</sequence>
<dbReference type="AlphaFoldDB" id="A0ABD3CHM4"/>
<dbReference type="Gene3D" id="3.40.50.2000">
    <property type="entry name" value="Glycogen Phosphorylase B"/>
    <property type="match status" value="2"/>
</dbReference>
<evidence type="ECO:0000256" key="3">
    <source>
        <dbReference type="ARBA" id="ARBA00022679"/>
    </source>
</evidence>
<dbReference type="Pfam" id="PF00201">
    <property type="entry name" value="UDPGT"/>
    <property type="match status" value="1"/>
</dbReference>
<dbReference type="PROSITE" id="PS00375">
    <property type="entry name" value="UDPGT"/>
    <property type="match status" value="1"/>
</dbReference>
<comment type="similarity">
    <text evidence="1 4">Belongs to the UDP-glycosyltransferase family.</text>
</comment>
<keyword evidence="2 4" id="KW-0328">Glycosyltransferase</keyword>
<dbReference type="EMBL" id="JAVIJP010000036">
    <property type="protein sequence ID" value="KAL3628496.1"/>
    <property type="molecule type" value="Genomic_DNA"/>
</dbReference>
<evidence type="ECO:0000256" key="4">
    <source>
        <dbReference type="RuleBase" id="RU003718"/>
    </source>
</evidence>
<organism evidence="6 7">
    <name type="scientific">Castilleja foliolosa</name>
    <dbReference type="NCBI Taxonomy" id="1961234"/>
    <lineage>
        <taxon>Eukaryota</taxon>
        <taxon>Viridiplantae</taxon>
        <taxon>Streptophyta</taxon>
        <taxon>Embryophyta</taxon>
        <taxon>Tracheophyta</taxon>
        <taxon>Spermatophyta</taxon>
        <taxon>Magnoliopsida</taxon>
        <taxon>eudicotyledons</taxon>
        <taxon>Gunneridae</taxon>
        <taxon>Pentapetalae</taxon>
        <taxon>asterids</taxon>
        <taxon>lamiids</taxon>
        <taxon>Lamiales</taxon>
        <taxon>Orobanchaceae</taxon>
        <taxon>Pedicularideae</taxon>
        <taxon>Castillejinae</taxon>
        <taxon>Castilleja</taxon>
    </lineage>
</organism>
<dbReference type="FunFam" id="3.40.50.2000:FF:000078">
    <property type="entry name" value="Glycosyltransferase"/>
    <property type="match status" value="1"/>
</dbReference>
<dbReference type="SUPFAM" id="SSF53756">
    <property type="entry name" value="UDP-Glycosyltransferase/glycogen phosphorylase"/>
    <property type="match status" value="1"/>
</dbReference>
<gene>
    <name evidence="6" type="ORF">CASFOL_027542</name>
</gene>
<reference evidence="7" key="1">
    <citation type="journal article" date="2024" name="IScience">
        <title>Strigolactones Initiate the Formation of Haustorium-like Structures in Castilleja.</title>
        <authorList>
            <person name="Buerger M."/>
            <person name="Peterson D."/>
            <person name="Chory J."/>
        </authorList>
    </citation>
    <scope>NUCLEOTIDE SEQUENCE [LARGE SCALE GENOMIC DNA]</scope>
</reference>
<dbReference type="InterPro" id="IPR002213">
    <property type="entry name" value="UDP_glucos_trans"/>
</dbReference>
<evidence type="ECO:0000256" key="5">
    <source>
        <dbReference type="RuleBase" id="RU362057"/>
    </source>
</evidence>
<dbReference type="GO" id="GO:0016758">
    <property type="term" value="F:hexosyltransferase activity"/>
    <property type="evidence" value="ECO:0007669"/>
    <property type="project" value="UniProtKB-ARBA"/>
</dbReference>
<evidence type="ECO:0000256" key="2">
    <source>
        <dbReference type="ARBA" id="ARBA00022676"/>
    </source>
</evidence>
<dbReference type="PANTHER" id="PTHR11926:SF774">
    <property type="entry name" value="UDP-GLYCOSYLTRANSFERASE 85A1-RELATED"/>
    <property type="match status" value="1"/>
</dbReference>
<evidence type="ECO:0000313" key="6">
    <source>
        <dbReference type="EMBL" id="KAL3628496.1"/>
    </source>
</evidence>
<keyword evidence="3 4" id="KW-0808">Transferase</keyword>
<dbReference type="EC" id="2.4.1.-" evidence="5"/>
<dbReference type="InterPro" id="IPR035595">
    <property type="entry name" value="UDP_glycos_trans_CS"/>
</dbReference>
<comment type="caution">
    <text evidence="6">The sequence shown here is derived from an EMBL/GenBank/DDBJ whole genome shotgun (WGS) entry which is preliminary data.</text>
</comment>
<dbReference type="CDD" id="cd03784">
    <property type="entry name" value="GT1_Gtf-like"/>
    <property type="match status" value="1"/>
</dbReference>
<dbReference type="Proteomes" id="UP001632038">
    <property type="component" value="Unassembled WGS sequence"/>
</dbReference>
<keyword evidence="7" id="KW-1185">Reference proteome</keyword>
<proteinExistence type="inferred from homology"/>
<dbReference type="PANTHER" id="PTHR11926">
    <property type="entry name" value="GLUCOSYL/GLUCURONOSYL TRANSFERASES"/>
    <property type="match status" value="1"/>
</dbReference>